<evidence type="ECO:0000256" key="1">
    <source>
        <dbReference type="ARBA" id="ARBA00004651"/>
    </source>
</evidence>
<feature type="transmembrane region" description="Helical" evidence="8">
    <location>
        <begin position="211"/>
        <end position="241"/>
    </location>
</feature>
<dbReference type="EMBL" id="UOEU01000814">
    <property type="protein sequence ID" value="VAW40858.1"/>
    <property type="molecule type" value="Genomic_DNA"/>
</dbReference>
<dbReference type="GO" id="GO:0016763">
    <property type="term" value="F:pentosyltransferase activity"/>
    <property type="evidence" value="ECO:0007669"/>
    <property type="project" value="TreeGrafter"/>
</dbReference>
<dbReference type="PANTHER" id="PTHR33908">
    <property type="entry name" value="MANNOSYLTRANSFERASE YKCB-RELATED"/>
    <property type="match status" value="1"/>
</dbReference>
<evidence type="ECO:0000259" key="9">
    <source>
        <dbReference type="Pfam" id="PF13231"/>
    </source>
</evidence>
<proteinExistence type="predicted"/>
<accession>A0A3B0VAY6</accession>
<sequence length="608" mass="67197">MKKQLLLLILVIYLLVTLGYGVINPLFEAPDEHWHFFTAIYIAENQKLPTVEEKYDPWLSQEAAQPPLYYLLAATLIAPLDTSTAREEVWLNPFGTQGIGNAAALTNRNQIIHTGAEQWPWRGTFLAAHLLRTFSTLLGLGTLLIIYKSGRLLWPDQSEKSLLATALVAFLPQFNFLHAAISNDPLIILLCSAALWQLIWLWQHPPTAKRLLLLGITVGLAALSKNTGILLLLFSVGFLAVRHLKTVYFTSEEGAFSNATERHLRMPTPPIKTAVLWQWGWQTAVYIIFPVLLIAGWLWWRNWQLYGDWTATSQFIRIAGGDRGFTLPQVLAESGGLWRSLFAVFGWFNLLAPAWVYWLWNGIVVVGLLGIIPLAQENHPQITQITQIKRENLRNLCNLRINLGGGLSLLLAGWVVAVYAGLLLFMLKTPAAQGRLLFPAILPLALGLAAGLASWRWRPFLWLAPALALLTTTFSLWGVVAPAYQLPPVLGQLPPDAERLDLEMGAGLRLLGVDRETETAPTSSRGQAVPGEIVWFTLFWQAETVPTSPPELVIDVLGRSLAPIGNSHSYHGGGQFPASEWSAGGIVADRVGVRLTDAVAAPVLAQLF</sequence>
<organism evidence="10">
    <name type="scientific">hydrothermal vent metagenome</name>
    <dbReference type="NCBI Taxonomy" id="652676"/>
    <lineage>
        <taxon>unclassified sequences</taxon>
        <taxon>metagenomes</taxon>
        <taxon>ecological metagenomes</taxon>
    </lineage>
</organism>
<dbReference type="AlphaFoldDB" id="A0A3B0VAY6"/>
<reference evidence="10" key="1">
    <citation type="submission" date="2018-06" db="EMBL/GenBank/DDBJ databases">
        <authorList>
            <person name="Zhirakovskaya E."/>
        </authorList>
    </citation>
    <scope>NUCLEOTIDE SEQUENCE</scope>
</reference>
<dbReference type="GO" id="GO:0008610">
    <property type="term" value="P:lipid biosynthetic process"/>
    <property type="evidence" value="ECO:0007669"/>
    <property type="project" value="UniProtKB-ARBA"/>
</dbReference>
<protein>
    <recommendedName>
        <fullName evidence="9">Glycosyltransferase RgtA/B/C/D-like domain-containing protein</fullName>
    </recommendedName>
</protein>
<evidence type="ECO:0000256" key="5">
    <source>
        <dbReference type="ARBA" id="ARBA00022692"/>
    </source>
</evidence>
<evidence type="ECO:0000256" key="3">
    <source>
        <dbReference type="ARBA" id="ARBA00022676"/>
    </source>
</evidence>
<evidence type="ECO:0000256" key="6">
    <source>
        <dbReference type="ARBA" id="ARBA00022989"/>
    </source>
</evidence>
<evidence type="ECO:0000256" key="4">
    <source>
        <dbReference type="ARBA" id="ARBA00022679"/>
    </source>
</evidence>
<keyword evidence="6 8" id="KW-1133">Transmembrane helix</keyword>
<dbReference type="InterPro" id="IPR038731">
    <property type="entry name" value="RgtA/B/C-like"/>
</dbReference>
<keyword evidence="2" id="KW-1003">Cell membrane</keyword>
<feature type="domain" description="Glycosyltransferase RgtA/B/C/D-like" evidence="9">
    <location>
        <begin position="131"/>
        <end position="245"/>
    </location>
</feature>
<evidence type="ECO:0000256" key="7">
    <source>
        <dbReference type="ARBA" id="ARBA00023136"/>
    </source>
</evidence>
<dbReference type="InterPro" id="IPR050297">
    <property type="entry name" value="LipidA_mod_glycosyltrf_83"/>
</dbReference>
<feature type="transmembrane region" description="Helical" evidence="8">
    <location>
        <begin position="186"/>
        <end position="202"/>
    </location>
</feature>
<name>A0A3B0VAY6_9ZZZZ</name>
<keyword evidence="7 8" id="KW-0472">Membrane</keyword>
<evidence type="ECO:0000256" key="8">
    <source>
        <dbReference type="SAM" id="Phobius"/>
    </source>
</evidence>
<feature type="transmembrane region" description="Helical" evidence="8">
    <location>
        <begin position="436"/>
        <end position="455"/>
    </location>
</feature>
<keyword evidence="5 8" id="KW-0812">Transmembrane</keyword>
<feature type="transmembrane region" description="Helical" evidence="8">
    <location>
        <begin position="461"/>
        <end position="484"/>
    </location>
</feature>
<keyword evidence="4" id="KW-0808">Transferase</keyword>
<dbReference type="GO" id="GO:0005886">
    <property type="term" value="C:plasma membrane"/>
    <property type="evidence" value="ECO:0007669"/>
    <property type="project" value="UniProtKB-SubCell"/>
</dbReference>
<evidence type="ECO:0000256" key="2">
    <source>
        <dbReference type="ARBA" id="ARBA00022475"/>
    </source>
</evidence>
<dbReference type="PANTHER" id="PTHR33908:SF11">
    <property type="entry name" value="MEMBRANE PROTEIN"/>
    <property type="match status" value="1"/>
</dbReference>
<feature type="transmembrane region" description="Helical" evidence="8">
    <location>
        <begin position="403"/>
        <end position="424"/>
    </location>
</feature>
<feature type="transmembrane region" description="Helical" evidence="8">
    <location>
        <begin position="130"/>
        <end position="150"/>
    </location>
</feature>
<feature type="non-terminal residue" evidence="10">
    <location>
        <position position="608"/>
    </location>
</feature>
<comment type="subcellular location">
    <subcellularLocation>
        <location evidence="1">Cell membrane</location>
        <topology evidence="1">Multi-pass membrane protein</topology>
    </subcellularLocation>
</comment>
<dbReference type="Pfam" id="PF13231">
    <property type="entry name" value="PMT_2"/>
    <property type="match status" value="1"/>
</dbReference>
<gene>
    <name evidence="10" type="ORF">MNBD_CHLOROFLEXI01-1286</name>
</gene>
<evidence type="ECO:0000313" key="10">
    <source>
        <dbReference type="EMBL" id="VAW40858.1"/>
    </source>
</evidence>
<keyword evidence="3" id="KW-0328">Glycosyltransferase</keyword>
<feature type="transmembrane region" description="Helical" evidence="8">
    <location>
        <begin position="279"/>
        <end position="300"/>
    </location>
</feature>